<name>A0A7N0VI39_KALFE</name>
<keyword evidence="2" id="KW-1185">Reference proteome</keyword>
<evidence type="ECO:0000313" key="1">
    <source>
        <dbReference type="EnsemblPlants" id="Kaladp0869s0001.1.v1.1.CDS.1"/>
    </source>
</evidence>
<dbReference type="AlphaFoldDB" id="A0A7N0VI39"/>
<reference evidence="1" key="1">
    <citation type="submission" date="2021-01" db="UniProtKB">
        <authorList>
            <consortium name="EnsemblPlants"/>
        </authorList>
    </citation>
    <scope>IDENTIFICATION</scope>
</reference>
<evidence type="ECO:0000313" key="2">
    <source>
        <dbReference type="Proteomes" id="UP000594263"/>
    </source>
</evidence>
<dbReference type="Gramene" id="Kaladp0869s0001.1.v1.1">
    <property type="protein sequence ID" value="Kaladp0869s0001.1.v1.1.CDS.1"/>
    <property type="gene ID" value="Kaladp0869s0001.v1.1"/>
</dbReference>
<organism evidence="1 2">
    <name type="scientific">Kalanchoe fedtschenkoi</name>
    <name type="common">Lavender scallops</name>
    <name type="synonym">South American air plant</name>
    <dbReference type="NCBI Taxonomy" id="63787"/>
    <lineage>
        <taxon>Eukaryota</taxon>
        <taxon>Viridiplantae</taxon>
        <taxon>Streptophyta</taxon>
        <taxon>Embryophyta</taxon>
        <taxon>Tracheophyta</taxon>
        <taxon>Spermatophyta</taxon>
        <taxon>Magnoliopsida</taxon>
        <taxon>eudicotyledons</taxon>
        <taxon>Gunneridae</taxon>
        <taxon>Pentapetalae</taxon>
        <taxon>Saxifragales</taxon>
        <taxon>Crassulaceae</taxon>
        <taxon>Kalanchoe</taxon>
    </lineage>
</organism>
<dbReference type="EnsemblPlants" id="Kaladp0869s0001.1.v1.1">
    <property type="protein sequence ID" value="Kaladp0869s0001.1.v1.1.CDS.1"/>
    <property type="gene ID" value="Kaladp0869s0001.v1.1"/>
</dbReference>
<accession>A0A7N0VI39</accession>
<dbReference type="Proteomes" id="UP000594263">
    <property type="component" value="Unplaced"/>
</dbReference>
<protein>
    <submittedName>
        <fullName evidence="1">Uncharacterized protein</fullName>
    </submittedName>
</protein>
<proteinExistence type="predicted"/>
<sequence>MHQHTAHVTGNHQSSSGVFVAYAGSRVPLCFMSFYRALTEQPISNGDEIIRVGSGHTWISVPEAVKLSGPLLP</sequence>